<keyword evidence="1" id="KW-0812">Transmembrane</keyword>
<evidence type="ECO:0000313" key="3">
    <source>
        <dbReference type="Proteomes" id="UP000499080"/>
    </source>
</evidence>
<accession>A0A4Y2PHT2</accession>
<feature type="transmembrane region" description="Helical" evidence="1">
    <location>
        <begin position="69"/>
        <end position="92"/>
    </location>
</feature>
<organism evidence="2 3">
    <name type="scientific">Araneus ventricosus</name>
    <name type="common">Orbweaver spider</name>
    <name type="synonym">Epeira ventricosa</name>
    <dbReference type="NCBI Taxonomy" id="182803"/>
    <lineage>
        <taxon>Eukaryota</taxon>
        <taxon>Metazoa</taxon>
        <taxon>Ecdysozoa</taxon>
        <taxon>Arthropoda</taxon>
        <taxon>Chelicerata</taxon>
        <taxon>Arachnida</taxon>
        <taxon>Araneae</taxon>
        <taxon>Araneomorphae</taxon>
        <taxon>Entelegynae</taxon>
        <taxon>Araneoidea</taxon>
        <taxon>Araneidae</taxon>
        <taxon>Araneus</taxon>
    </lineage>
</organism>
<dbReference type="Proteomes" id="UP000499080">
    <property type="component" value="Unassembled WGS sequence"/>
</dbReference>
<keyword evidence="1" id="KW-0472">Membrane</keyword>
<protein>
    <submittedName>
        <fullName evidence="2">Uncharacterized protein</fullName>
    </submittedName>
</protein>
<keyword evidence="3" id="KW-1185">Reference proteome</keyword>
<reference evidence="2 3" key="1">
    <citation type="journal article" date="2019" name="Sci. Rep.">
        <title>Orb-weaving spider Araneus ventricosus genome elucidates the spidroin gene catalogue.</title>
        <authorList>
            <person name="Kono N."/>
            <person name="Nakamura H."/>
            <person name="Ohtoshi R."/>
            <person name="Moran D.A.P."/>
            <person name="Shinohara A."/>
            <person name="Yoshida Y."/>
            <person name="Fujiwara M."/>
            <person name="Mori M."/>
            <person name="Tomita M."/>
            <person name="Arakawa K."/>
        </authorList>
    </citation>
    <scope>NUCLEOTIDE SEQUENCE [LARGE SCALE GENOMIC DNA]</scope>
</reference>
<gene>
    <name evidence="2" type="ORF">AVEN_77867_1</name>
</gene>
<dbReference type="EMBL" id="BGPR01011475">
    <property type="protein sequence ID" value="GBN51548.1"/>
    <property type="molecule type" value="Genomic_DNA"/>
</dbReference>
<dbReference type="AlphaFoldDB" id="A0A4Y2PHT2"/>
<evidence type="ECO:0000313" key="2">
    <source>
        <dbReference type="EMBL" id="GBN51548.1"/>
    </source>
</evidence>
<proteinExistence type="predicted"/>
<sequence length="97" mass="10762">MCTTHAIKEREKVTMLHGGAAKPTWLSIFIISQGITGNGQAPTCLSPAEMPLTITPTVMKDSLRRPASFFLIITVRSTEPTTFFCFFLFVFLSHPMP</sequence>
<keyword evidence="1" id="KW-1133">Transmembrane helix</keyword>
<name>A0A4Y2PHT2_ARAVE</name>
<comment type="caution">
    <text evidence="2">The sequence shown here is derived from an EMBL/GenBank/DDBJ whole genome shotgun (WGS) entry which is preliminary data.</text>
</comment>
<evidence type="ECO:0000256" key="1">
    <source>
        <dbReference type="SAM" id="Phobius"/>
    </source>
</evidence>